<name>A0A2S7MW83_9BACI</name>
<feature type="transmembrane region" description="Helical" evidence="6">
    <location>
        <begin position="208"/>
        <end position="229"/>
    </location>
</feature>
<evidence type="ECO:0000313" key="8">
    <source>
        <dbReference type="Proteomes" id="UP000239663"/>
    </source>
</evidence>
<feature type="transmembrane region" description="Helical" evidence="6">
    <location>
        <begin position="32"/>
        <end position="54"/>
    </location>
</feature>
<keyword evidence="3 6" id="KW-0812">Transmembrane</keyword>
<keyword evidence="8" id="KW-1185">Reference proteome</keyword>
<evidence type="ECO:0000256" key="3">
    <source>
        <dbReference type="ARBA" id="ARBA00022692"/>
    </source>
</evidence>
<dbReference type="PIRSF" id="PIRSF035875">
    <property type="entry name" value="RNase_BN"/>
    <property type="match status" value="1"/>
</dbReference>
<dbReference type="PANTHER" id="PTHR30213:SF0">
    <property type="entry name" value="UPF0761 MEMBRANE PROTEIN YIHY"/>
    <property type="match status" value="1"/>
</dbReference>
<comment type="caution">
    <text evidence="7">The sequence shown here is derived from an EMBL/GenBank/DDBJ whole genome shotgun (WGS) entry which is preliminary data.</text>
</comment>
<keyword evidence="2" id="KW-1003">Cell membrane</keyword>
<feature type="transmembrane region" description="Helical" evidence="6">
    <location>
        <begin position="92"/>
        <end position="112"/>
    </location>
</feature>
<evidence type="ECO:0000256" key="6">
    <source>
        <dbReference type="SAM" id="Phobius"/>
    </source>
</evidence>
<sequence>MTDVGRYKKKTILKHLYEKIKEDEITGLAAQLAYYFLLSIFPLLIFTITLLPYFPVTTQDIISMLEAYVPSESVKLLESSLSTVMENRNGGLLSFGILATIWSASNGINAIIRALNHAYDVEESRSFIVSRALALVLTVAMIIVVVISLLLPIFGKMILGIVFDFLGFEPSFMYTLLRWTISIAVTTFVFTMLYWLGPDVKLPIKWAWPGALFSSIGWALSSLAFSFYVNSFANFSSTYGSLGGLIVLMLWFYISGLVIIVGGEINAVLRHNRTIK</sequence>
<feature type="transmembrane region" description="Helical" evidence="6">
    <location>
        <begin position="132"/>
        <end position="155"/>
    </location>
</feature>
<comment type="subcellular location">
    <subcellularLocation>
        <location evidence="1">Cell membrane</location>
        <topology evidence="1">Multi-pass membrane protein</topology>
    </subcellularLocation>
</comment>
<reference evidence="7 8" key="1">
    <citation type="submission" date="2017-12" db="EMBL/GenBank/DDBJ databases">
        <title>Taxonomic description and draft genome of Pradoshia cofamensis Gen. nov., sp. nov., a thermotolerant bacillale isolated from anterior gut of earthworm Eisenia fetida.</title>
        <authorList>
            <person name="Saha T."/>
            <person name="Chakraborty R."/>
        </authorList>
    </citation>
    <scope>NUCLEOTIDE SEQUENCE [LARGE SCALE GENOMIC DNA]</scope>
    <source>
        <strain evidence="7 8">EAG3</strain>
    </source>
</reference>
<dbReference type="Proteomes" id="UP000239663">
    <property type="component" value="Unassembled WGS sequence"/>
</dbReference>
<accession>A0A2S7MW83</accession>
<keyword evidence="4 6" id="KW-1133">Transmembrane helix</keyword>
<evidence type="ECO:0000256" key="1">
    <source>
        <dbReference type="ARBA" id="ARBA00004651"/>
    </source>
</evidence>
<gene>
    <name evidence="7" type="ORF">CYL18_16530</name>
</gene>
<feature type="transmembrane region" description="Helical" evidence="6">
    <location>
        <begin position="175"/>
        <end position="196"/>
    </location>
</feature>
<evidence type="ECO:0000256" key="5">
    <source>
        <dbReference type="ARBA" id="ARBA00023136"/>
    </source>
</evidence>
<dbReference type="EMBL" id="PKOZ01000015">
    <property type="protein sequence ID" value="PQD94082.1"/>
    <property type="molecule type" value="Genomic_DNA"/>
</dbReference>
<proteinExistence type="predicted"/>
<dbReference type="OrthoDB" id="9775903at2"/>
<keyword evidence="5 6" id="KW-0472">Membrane</keyword>
<feature type="transmembrane region" description="Helical" evidence="6">
    <location>
        <begin position="241"/>
        <end position="269"/>
    </location>
</feature>
<dbReference type="AlphaFoldDB" id="A0A2S7MW83"/>
<dbReference type="InterPro" id="IPR017039">
    <property type="entry name" value="Virul_fac_BrkB"/>
</dbReference>
<protein>
    <submittedName>
        <fullName evidence="7">Ribonuclease</fullName>
    </submittedName>
</protein>
<evidence type="ECO:0000313" key="7">
    <source>
        <dbReference type="EMBL" id="PQD94082.1"/>
    </source>
</evidence>
<dbReference type="GO" id="GO:0005886">
    <property type="term" value="C:plasma membrane"/>
    <property type="evidence" value="ECO:0007669"/>
    <property type="project" value="UniProtKB-SubCell"/>
</dbReference>
<dbReference type="PANTHER" id="PTHR30213">
    <property type="entry name" value="INNER MEMBRANE PROTEIN YHJD"/>
    <property type="match status" value="1"/>
</dbReference>
<dbReference type="NCBIfam" id="TIGR00765">
    <property type="entry name" value="yihY_not_rbn"/>
    <property type="match status" value="1"/>
</dbReference>
<dbReference type="Pfam" id="PF03631">
    <property type="entry name" value="Virul_fac_BrkB"/>
    <property type="match status" value="1"/>
</dbReference>
<evidence type="ECO:0000256" key="2">
    <source>
        <dbReference type="ARBA" id="ARBA00022475"/>
    </source>
</evidence>
<evidence type="ECO:0000256" key="4">
    <source>
        <dbReference type="ARBA" id="ARBA00022989"/>
    </source>
</evidence>
<organism evidence="7 8">
    <name type="scientific">Pradoshia eiseniae</name>
    <dbReference type="NCBI Taxonomy" id="2064768"/>
    <lineage>
        <taxon>Bacteria</taxon>
        <taxon>Bacillati</taxon>
        <taxon>Bacillota</taxon>
        <taxon>Bacilli</taxon>
        <taxon>Bacillales</taxon>
        <taxon>Bacillaceae</taxon>
        <taxon>Pradoshia</taxon>
    </lineage>
</organism>